<evidence type="ECO:0000313" key="2">
    <source>
        <dbReference type="Proteomes" id="UP000765509"/>
    </source>
</evidence>
<organism evidence="1 2">
    <name type="scientific">Austropuccinia psidii MF-1</name>
    <dbReference type="NCBI Taxonomy" id="1389203"/>
    <lineage>
        <taxon>Eukaryota</taxon>
        <taxon>Fungi</taxon>
        <taxon>Dikarya</taxon>
        <taxon>Basidiomycota</taxon>
        <taxon>Pucciniomycotina</taxon>
        <taxon>Pucciniomycetes</taxon>
        <taxon>Pucciniales</taxon>
        <taxon>Sphaerophragmiaceae</taxon>
        <taxon>Austropuccinia</taxon>
    </lineage>
</organism>
<comment type="caution">
    <text evidence="1">The sequence shown here is derived from an EMBL/GenBank/DDBJ whole genome shotgun (WGS) entry which is preliminary data.</text>
</comment>
<name>A0A9Q3GQB0_9BASI</name>
<evidence type="ECO:0000313" key="1">
    <source>
        <dbReference type="EMBL" id="MBW0475227.1"/>
    </source>
</evidence>
<reference evidence="1" key="1">
    <citation type="submission" date="2021-03" db="EMBL/GenBank/DDBJ databases">
        <title>Draft genome sequence of rust myrtle Austropuccinia psidii MF-1, a brazilian biotype.</title>
        <authorList>
            <person name="Quecine M.C."/>
            <person name="Pachon D.M.R."/>
            <person name="Bonatelli M.L."/>
            <person name="Correr F.H."/>
            <person name="Franceschini L.M."/>
            <person name="Leite T.F."/>
            <person name="Margarido G.R.A."/>
            <person name="Almeida C.A."/>
            <person name="Ferrarezi J.A."/>
            <person name="Labate C.A."/>
        </authorList>
    </citation>
    <scope>NUCLEOTIDE SEQUENCE</scope>
    <source>
        <strain evidence="1">MF-1</strain>
    </source>
</reference>
<accession>A0A9Q3GQB0</accession>
<gene>
    <name evidence="1" type="ORF">O181_014942</name>
</gene>
<protein>
    <submittedName>
        <fullName evidence="1">Uncharacterized protein</fullName>
    </submittedName>
</protein>
<proteinExistence type="predicted"/>
<dbReference type="Proteomes" id="UP000765509">
    <property type="component" value="Unassembled WGS sequence"/>
</dbReference>
<dbReference type="AlphaFoldDB" id="A0A9Q3GQB0"/>
<sequence>MGQITCYSKPQDSFEGPFGIKALNGENAVEVDLSEDLSNKDSTFPVSLIKPYRTGDAEKFSLGNKAPQNIPPVEAFSTKKITKDLKERKLRSKKVREYLFRYSDPACEDEWLAEKDLPEVTKLLRRF</sequence>
<dbReference type="OrthoDB" id="3064439at2759"/>
<dbReference type="EMBL" id="AVOT02004031">
    <property type="protein sequence ID" value="MBW0475227.1"/>
    <property type="molecule type" value="Genomic_DNA"/>
</dbReference>
<keyword evidence="2" id="KW-1185">Reference proteome</keyword>